<dbReference type="Proteomes" id="UP000709336">
    <property type="component" value="Unassembled WGS sequence"/>
</dbReference>
<evidence type="ECO:0000313" key="3">
    <source>
        <dbReference type="Proteomes" id="UP000709336"/>
    </source>
</evidence>
<dbReference type="InterPro" id="IPR007410">
    <property type="entry name" value="LpqE-like"/>
</dbReference>
<gene>
    <name evidence="2" type="ORF">HCJ96_08830</name>
</gene>
<sequence>MKTISRLICTLIFSLFSFSAWSSANIEVSDAYARATFAMATTGAVYMTLHNHSEGERTLKTVKVSESLADEAQIHTTQMVADMAKMREVKEGVKLPLHQSVEFVPGGHHIMLLGLKKPLIEGETISLTLIFDDNSSLNVEAMIRNESGETSTNGHHDHSHH</sequence>
<evidence type="ECO:0000256" key="1">
    <source>
        <dbReference type="SAM" id="SignalP"/>
    </source>
</evidence>
<comment type="caution">
    <text evidence="2">The sequence shown here is derived from an EMBL/GenBank/DDBJ whole genome shotgun (WGS) entry which is preliminary data.</text>
</comment>
<dbReference type="InterPro" id="IPR036182">
    <property type="entry name" value="PCuAC_sf"/>
</dbReference>
<feature type="chain" id="PRO_5045224881" evidence="1">
    <location>
        <begin position="23"/>
        <end position="161"/>
    </location>
</feature>
<dbReference type="Gene3D" id="2.60.40.1890">
    <property type="entry name" value="PCu(A)C copper chaperone"/>
    <property type="match status" value="1"/>
</dbReference>
<proteinExistence type="predicted"/>
<dbReference type="PANTHER" id="PTHR36302:SF1">
    <property type="entry name" value="COPPER CHAPERONE PCU(A)C"/>
    <property type="match status" value="1"/>
</dbReference>
<evidence type="ECO:0000313" key="2">
    <source>
        <dbReference type="EMBL" id="NMH60118.1"/>
    </source>
</evidence>
<keyword evidence="3" id="KW-1185">Reference proteome</keyword>
<dbReference type="PANTHER" id="PTHR36302">
    <property type="entry name" value="BLR7088 PROTEIN"/>
    <property type="match status" value="1"/>
</dbReference>
<dbReference type="Pfam" id="PF04314">
    <property type="entry name" value="PCuAC"/>
    <property type="match status" value="1"/>
</dbReference>
<feature type="signal peptide" evidence="1">
    <location>
        <begin position="1"/>
        <end position="22"/>
    </location>
</feature>
<protein>
    <submittedName>
        <fullName evidence="2">Copper chaperone PCu(A)C</fullName>
    </submittedName>
</protein>
<dbReference type="SUPFAM" id="SSF110087">
    <property type="entry name" value="DR1885-like metal-binding protein"/>
    <property type="match status" value="1"/>
</dbReference>
<dbReference type="InterPro" id="IPR058248">
    <property type="entry name" value="Lxx211020-like"/>
</dbReference>
<accession>A0ABX1R4D8</accession>
<keyword evidence="1" id="KW-0732">Signal</keyword>
<organism evidence="2 3">
    <name type="scientific">Alteromonas ponticola</name>
    <dbReference type="NCBI Taxonomy" id="2720613"/>
    <lineage>
        <taxon>Bacteria</taxon>
        <taxon>Pseudomonadati</taxon>
        <taxon>Pseudomonadota</taxon>
        <taxon>Gammaproteobacteria</taxon>
        <taxon>Alteromonadales</taxon>
        <taxon>Alteromonadaceae</taxon>
        <taxon>Alteromonas/Salinimonas group</taxon>
        <taxon>Alteromonas</taxon>
    </lineage>
</organism>
<reference evidence="2 3" key="1">
    <citation type="submission" date="2020-03" db="EMBL/GenBank/DDBJ databases">
        <title>Alteromonas ponticola sp. nov., isolated from seawater.</title>
        <authorList>
            <person name="Yoon J.-H."/>
            <person name="Kim Y.-O."/>
        </authorList>
    </citation>
    <scope>NUCLEOTIDE SEQUENCE [LARGE SCALE GENOMIC DNA]</scope>
    <source>
        <strain evidence="2 3">MYP5</strain>
    </source>
</reference>
<dbReference type="EMBL" id="JAATNW010000004">
    <property type="protein sequence ID" value="NMH60118.1"/>
    <property type="molecule type" value="Genomic_DNA"/>
</dbReference>
<dbReference type="RefSeq" id="WP_169210673.1">
    <property type="nucleotide sequence ID" value="NZ_JAATNW010000004.1"/>
</dbReference>
<name>A0ABX1R4D8_9ALTE</name>